<dbReference type="InterPro" id="IPR041698">
    <property type="entry name" value="Methyltransf_25"/>
</dbReference>
<comment type="caution">
    <text evidence="4">The sequence shown here is derived from an EMBL/GenBank/DDBJ whole genome shotgun (WGS) entry which is preliminary data.</text>
</comment>
<dbReference type="SUPFAM" id="SSF53335">
    <property type="entry name" value="S-adenosyl-L-methionine-dependent methyltransferases"/>
    <property type="match status" value="1"/>
</dbReference>
<feature type="domain" description="Methyltransferase" evidence="3">
    <location>
        <begin position="91"/>
        <end position="187"/>
    </location>
</feature>
<keyword evidence="4" id="KW-0830">Ubiquinone</keyword>
<keyword evidence="1 4" id="KW-0808">Transferase</keyword>
<evidence type="ECO:0000313" key="5">
    <source>
        <dbReference type="Proteomes" id="UP000609651"/>
    </source>
</evidence>
<sequence>MTVRVPPRFIAVLLALALCPFALSSSALGQDEPPRNEPATESVKPGINEKFLAEDLDAEEWAGRFERESRESFATREAVVAALKIEPGQAVADVGAGTGTHLHPFAEAVGENGRVFAVDLAPAFVARLRDRAAADGLSQVTPVLCSERSVMLPAESCDVVFNCDVYHHFEFPSRTLSSIYDALKPGGRLAVLDFEREPGVSSDWVLGHVRAGKATVRAEIEAAGFDFIEELDVPGLEENYLIVFRKPAPAE</sequence>
<accession>A0ABX1VH51</accession>
<name>A0ABX1VH51_9PLAN</name>
<dbReference type="EC" id="2.1.1.163" evidence="4"/>
<evidence type="ECO:0000259" key="3">
    <source>
        <dbReference type="Pfam" id="PF13649"/>
    </source>
</evidence>
<protein>
    <submittedName>
        <fullName evidence="4">Ubiquinone/menaquinone biosynthesis C-methyltransferase UbiE</fullName>
        <ecNumber evidence="4">2.1.1.163</ecNumber>
    </submittedName>
</protein>
<dbReference type="CDD" id="cd02440">
    <property type="entry name" value="AdoMet_MTases"/>
    <property type="match status" value="1"/>
</dbReference>
<dbReference type="Gene3D" id="3.40.50.150">
    <property type="entry name" value="Vaccinia Virus protein VP39"/>
    <property type="match status" value="1"/>
</dbReference>
<gene>
    <name evidence="4" type="primary">ubiE_5</name>
    <name evidence="4" type="ORF">LzC2_35350</name>
</gene>
<dbReference type="GO" id="GO:0043770">
    <property type="term" value="F:demethylmenaquinone methyltransferase activity"/>
    <property type="evidence" value="ECO:0007669"/>
    <property type="project" value="UniProtKB-EC"/>
</dbReference>
<organism evidence="4 5">
    <name type="scientific">Alienimonas chondri</name>
    <dbReference type="NCBI Taxonomy" id="2681879"/>
    <lineage>
        <taxon>Bacteria</taxon>
        <taxon>Pseudomonadati</taxon>
        <taxon>Planctomycetota</taxon>
        <taxon>Planctomycetia</taxon>
        <taxon>Planctomycetales</taxon>
        <taxon>Planctomycetaceae</taxon>
        <taxon>Alienimonas</taxon>
    </lineage>
</organism>
<dbReference type="InterPro" id="IPR029063">
    <property type="entry name" value="SAM-dependent_MTases_sf"/>
</dbReference>
<evidence type="ECO:0000313" key="4">
    <source>
        <dbReference type="EMBL" id="NNJ27432.1"/>
    </source>
</evidence>
<feature type="chain" id="PRO_5047308370" evidence="2">
    <location>
        <begin position="30"/>
        <end position="251"/>
    </location>
</feature>
<dbReference type="Proteomes" id="UP000609651">
    <property type="component" value="Unassembled WGS sequence"/>
</dbReference>
<evidence type="ECO:0000256" key="1">
    <source>
        <dbReference type="ARBA" id="ARBA00022679"/>
    </source>
</evidence>
<evidence type="ECO:0000256" key="2">
    <source>
        <dbReference type="SAM" id="SignalP"/>
    </source>
</evidence>
<dbReference type="PANTHER" id="PTHR43861">
    <property type="entry name" value="TRANS-ACONITATE 2-METHYLTRANSFERASE-RELATED"/>
    <property type="match status" value="1"/>
</dbReference>
<keyword evidence="5" id="KW-1185">Reference proteome</keyword>
<keyword evidence="4" id="KW-0489">Methyltransferase</keyword>
<dbReference type="EMBL" id="WTPX01000153">
    <property type="protein sequence ID" value="NNJ27432.1"/>
    <property type="molecule type" value="Genomic_DNA"/>
</dbReference>
<dbReference type="GO" id="GO:0032259">
    <property type="term" value="P:methylation"/>
    <property type="evidence" value="ECO:0007669"/>
    <property type="project" value="UniProtKB-KW"/>
</dbReference>
<dbReference type="RefSeq" id="WP_171189336.1">
    <property type="nucleotide sequence ID" value="NZ_WTPX01000153.1"/>
</dbReference>
<dbReference type="Pfam" id="PF13649">
    <property type="entry name" value="Methyltransf_25"/>
    <property type="match status" value="1"/>
</dbReference>
<proteinExistence type="predicted"/>
<feature type="signal peptide" evidence="2">
    <location>
        <begin position="1"/>
        <end position="29"/>
    </location>
</feature>
<reference evidence="4 5" key="1">
    <citation type="journal article" date="2020" name="Syst. Appl. Microbiol.">
        <title>Alienimonas chondri sp. nov., a novel planctomycete isolated from the biofilm of the red alga Chondrus crispus.</title>
        <authorList>
            <person name="Vitorino I."/>
            <person name="Albuquerque L."/>
            <person name="Wiegand S."/>
            <person name="Kallscheuer N."/>
            <person name="da Costa M.S."/>
            <person name="Lobo-da-Cunha A."/>
            <person name="Jogler C."/>
            <person name="Lage O.M."/>
        </authorList>
    </citation>
    <scope>NUCLEOTIDE SEQUENCE [LARGE SCALE GENOMIC DNA]</scope>
    <source>
        <strain evidence="4 5">LzC2</strain>
    </source>
</reference>
<keyword evidence="2" id="KW-0732">Signal</keyword>